<feature type="region of interest" description="Disordered" evidence="1">
    <location>
        <begin position="328"/>
        <end position="384"/>
    </location>
</feature>
<dbReference type="Proteomes" id="UP000193944">
    <property type="component" value="Unassembled WGS sequence"/>
</dbReference>
<feature type="compositionally biased region" description="Basic and acidic residues" evidence="1">
    <location>
        <begin position="192"/>
        <end position="207"/>
    </location>
</feature>
<dbReference type="AlphaFoldDB" id="A0A1Y1X225"/>
<feature type="compositionally biased region" description="Basic residues" evidence="1">
    <location>
        <begin position="480"/>
        <end position="489"/>
    </location>
</feature>
<keyword evidence="3" id="KW-1185">Reference proteome</keyword>
<feature type="compositionally biased region" description="Basic and acidic residues" evidence="1">
    <location>
        <begin position="226"/>
        <end position="240"/>
    </location>
</feature>
<reference evidence="2 3" key="1">
    <citation type="submission" date="2016-08" db="EMBL/GenBank/DDBJ databases">
        <title>A Parts List for Fungal Cellulosomes Revealed by Comparative Genomics.</title>
        <authorList>
            <consortium name="DOE Joint Genome Institute"/>
            <person name="Haitjema C.H."/>
            <person name="Gilmore S.P."/>
            <person name="Henske J.K."/>
            <person name="Solomon K.V."/>
            <person name="De Groot R."/>
            <person name="Kuo A."/>
            <person name="Mondo S.J."/>
            <person name="Salamov A.A."/>
            <person name="Labutti K."/>
            <person name="Zhao Z."/>
            <person name="Chiniquy J."/>
            <person name="Barry K."/>
            <person name="Brewer H.M."/>
            <person name="Purvine S.O."/>
            <person name="Wright A.T."/>
            <person name="Boxma B."/>
            <person name="Van Alen T."/>
            <person name="Hackstein J.H."/>
            <person name="Baker S.E."/>
            <person name="Grigoriev I.V."/>
            <person name="O'Malley M.A."/>
        </authorList>
    </citation>
    <scope>NUCLEOTIDE SEQUENCE [LARGE SCALE GENOMIC DNA]</scope>
    <source>
        <strain evidence="2 3">S4</strain>
    </source>
</reference>
<feature type="non-terminal residue" evidence="2">
    <location>
        <position position="1"/>
    </location>
</feature>
<gene>
    <name evidence="2" type="ORF">BCR32DRAFT_328144</name>
</gene>
<feature type="region of interest" description="Disordered" evidence="1">
    <location>
        <begin position="1"/>
        <end position="83"/>
    </location>
</feature>
<dbReference type="EMBL" id="MCFG01000175">
    <property type="protein sequence ID" value="ORX79456.1"/>
    <property type="molecule type" value="Genomic_DNA"/>
</dbReference>
<feature type="region of interest" description="Disordered" evidence="1">
    <location>
        <begin position="168"/>
        <end position="208"/>
    </location>
</feature>
<comment type="caution">
    <text evidence="2">The sequence shown here is derived from an EMBL/GenBank/DDBJ whole genome shotgun (WGS) entry which is preliminary data.</text>
</comment>
<feature type="compositionally biased region" description="Low complexity" evidence="1">
    <location>
        <begin position="468"/>
        <end position="479"/>
    </location>
</feature>
<sequence length="489" mass="55329">YKSSSNNDYDFFKTDTNDRNTYTSKYSTDKYTSKYSSGSTYQNNDSSYKRVYKLGSDRNDRSTERKYDYSSKYSSPTSSSNDKETYSIYTKYLQNEDKKDSLFSSSNDYGINIHQLRRLLLLRLINGQVQQIQIQINIQHMMMIEEIDLMMKEKNRFDDLRNRFEDNKYGSSSNLFDDKPEKPSWKTSLFQERSRSETRFNENDNRGKTPAQILKELRERNLENVKMKKEAKEAKEAKLNDDDDDDINNNNDNKIKTKVETKIETKKVNTINDDDDSSEDLNVDKIEEDDDDIPLNILEGGGSDIKKNGKINKKKDIIKPKIKKIGSKASMANIKGNANNKNNETNSISSGSSSGNSKNKSDNKPEIPNSPIKEGVPRSSSTGSLSLTKHASLIPPAVPSPLINQIKPLPTAIQMPVMGQQIIAASPLVPSVMVAPSTPVMQPVMVPQFTQQFQPIFVNPIQQPIISSPKLGSKPASSKKAAKRRRLNV</sequence>
<evidence type="ECO:0000256" key="1">
    <source>
        <dbReference type="SAM" id="MobiDB-lite"/>
    </source>
</evidence>
<feature type="region of interest" description="Disordered" evidence="1">
    <location>
        <begin position="226"/>
        <end position="253"/>
    </location>
</feature>
<feature type="region of interest" description="Disordered" evidence="1">
    <location>
        <begin position="468"/>
        <end position="489"/>
    </location>
</feature>
<reference evidence="2 3" key="2">
    <citation type="submission" date="2016-08" db="EMBL/GenBank/DDBJ databases">
        <title>Pervasive Adenine N6-methylation of Active Genes in Fungi.</title>
        <authorList>
            <consortium name="DOE Joint Genome Institute"/>
            <person name="Mondo S.J."/>
            <person name="Dannebaum R.O."/>
            <person name="Kuo R.C."/>
            <person name="Labutti K."/>
            <person name="Haridas S."/>
            <person name="Kuo A."/>
            <person name="Salamov A."/>
            <person name="Ahrendt S.R."/>
            <person name="Lipzen A."/>
            <person name="Sullivan W."/>
            <person name="Andreopoulos W.B."/>
            <person name="Clum A."/>
            <person name="Lindquist E."/>
            <person name="Daum C."/>
            <person name="Ramamoorthy G.K."/>
            <person name="Gryganskyi A."/>
            <person name="Culley D."/>
            <person name="Magnuson J.K."/>
            <person name="James T.Y."/>
            <person name="O'Malley M.A."/>
            <person name="Stajich J.E."/>
            <person name="Spatafora J.W."/>
            <person name="Visel A."/>
            <person name="Grigoriev I.V."/>
        </authorList>
    </citation>
    <scope>NUCLEOTIDE SEQUENCE [LARGE SCALE GENOMIC DNA]</scope>
    <source>
        <strain evidence="2 3">S4</strain>
    </source>
</reference>
<dbReference type="OrthoDB" id="2161082at2759"/>
<protein>
    <submittedName>
        <fullName evidence="2">Uncharacterized protein</fullName>
    </submittedName>
</protein>
<feature type="compositionally biased region" description="Low complexity" evidence="1">
    <location>
        <begin position="70"/>
        <end position="80"/>
    </location>
</feature>
<feature type="compositionally biased region" description="Low complexity" evidence="1">
    <location>
        <begin position="332"/>
        <end position="358"/>
    </location>
</feature>
<name>A0A1Y1X225_9FUNG</name>
<evidence type="ECO:0000313" key="2">
    <source>
        <dbReference type="EMBL" id="ORX79456.1"/>
    </source>
</evidence>
<organism evidence="2 3">
    <name type="scientific">Anaeromyces robustus</name>
    <dbReference type="NCBI Taxonomy" id="1754192"/>
    <lineage>
        <taxon>Eukaryota</taxon>
        <taxon>Fungi</taxon>
        <taxon>Fungi incertae sedis</taxon>
        <taxon>Chytridiomycota</taxon>
        <taxon>Chytridiomycota incertae sedis</taxon>
        <taxon>Neocallimastigomycetes</taxon>
        <taxon>Neocallimastigales</taxon>
        <taxon>Neocallimastigaceae</taxon>
        <taxon>Anaeromyces</taxon>
    </lineage>
</organism>
<feature type="compositionally biased region" description="Basic and acidic residues" evidence="1">
    <location>
        <begin position="55"/>
        <end position="69"/>
    </location>
</feature>
<accession>A0A1Y1X225</accession>
<proteinExistence type="predicted"/>
<evidence type="ECO:0000313" key="3">
    <source>
        <dbReference type="Proteomes" id="UP000193944"/>
    </source>
</evidence>
<feature type="non-terminal residue" evidence="2">
    <location>
        <position position="489"/>
    </location>
</feature>